<dbReference type="RefSeq" id="WP_012781468.1">
    <property type="nucleotide sequence ID" value="NC_013061.1"/>
</dbReference>
<evidence type="ECO:0000313" key="2">
    <source>
        <dbReference type="Proteomes" id="UP000000852"/>
    </source>
</evidence>
<name>C6XSH9_PEDHD</name>
<proteinExistence type="predicted"/>
<dbReference type="AlphaFoldDB" id="C6XSH9"/>
<dbReference type="HOGENOM" id="CLU_2370308_0_0_10"/>
<evidence type="ECO:0000313" key="1">
    <source>
        <dbReference type="EMBL" id="ACU03524.1"/>
    </source>
</evidence>
<protein>
    <submittedName>
        <fullName evidence="1">Uncharacterized protein</fullName>
    </submittedName>
</protein>
<accession>C6XSH9</accession>
<gene>
    <name evidence="1" type="ordered locus">Phep_1309</name>
</gene>
<keyword evidence="2" id="KW-1185">Reference proteome</keyword>
<organism evidence="1 2">
    <name type="scientific">Pedobacter heparinus (strain ATCC 13125 / DSM 2366 / CIP 104194 / JCM 7457 / NBRC 12017 / NCIMB 9290 / NRRL B-14731 / HIM 762-3)</name>
    <dbReference type="NCBI Taxonomy" id="485917"/>
    <lineage>
        <taxon>Bacteria</taxon>
        <taxon>Pseudomonadati</taxon>
        <taxon>Bacteroidota</taxon>
        <taxon>Sphingobacteriia</taxon>
        <taxon>Sphingobacteriales</taxon>
        <taxon>Sphingobacteriaceae</taxon>
        <taxon>Pedobacter</taxon>
    </lineage>
</organism>
<reference evidence="1 2" key="1">
    <citation type="journal article" date="2009" name="Stand. Genomic Sci.">
        <title>Complete genome sequence of Pedobacter heparinus type strain (HIM 762-3).</title>
        <authorList>
            <person name="Han C."/>
            <person name="Spring S."/>
            <person name="Lapidus A."/>
            <person name="Del Rio T.G."/>
            <person name="Tice H."/>
            <person name="Copeland A."/>
            <person name="Cheng J.F."/>
            <person name="Lucas S."/>
            <person name="Chen F."/>
            <person name="Nolan M."/>
            <person name="Bruce D."/>
            <person name="Goodwin L."/>
            <person name="Pitluck S."/>
            <person name="Ivanova N."/>
            <person name="Mavromatis K."/>
            <person name="Mikhailova N."/>
            <person name="Pati A."/>
            <person name="Chen A."/>
            <person name="Palaniappan K."/>
            <person name="Land M."/>
            <person name="Hauser L."/>
            <person name="Chang Y.J."/>
            <person name="Jeffries C.C."/>
            <person name="Saunders E."/>
            <person name="Chertkov O."/>
            <person name="Brettin T."/>
            <person name="Goker M."/>
            <person name="Rohde M."/>
            <person name="Bristow J."/>
            <person name="Eisen J.A."/>
            <person name="Markowitz V."/>
            <person name="Hugenholtz P."/>
            <person name="Kyrpides N.C."/>
            <person name="Klenk H.P."/>
            <person name="Detter J.C."/>
        </authorList>
    </citation>
    <scope>NUCLEOTIDE SEQUENCE [LARGE SCALE GENOMIC DNA]</scope>
    <source>
        <strain evidence="2">ATCC 13125 / DSM 2366 / CIP 104194 / JCM 7457 / NBRC 12017 / NCIMB 9290 / NRRL B-14731 / HIM 762-3</strain>
    </source>
</reference>
<dbReference type="OrthoDB" id="770102at2"/>
<dbReference type="KEGG" id="phe:Phep_1309"/>
<dbReference type="Proteomes" id="UP000000852">
    <property type="component" value="Chromosome"/>
</dbReference>
<dbReference type="EMBL" id="CP001681">
    <property type="protein sequence ID" value="ACU03524.1"/>
    <property type="molecule type" value="Genomic_DNA"/>
</dbReference>
<sequence length="97" mass="11147">MDSAFNIRIGYGKKEVTVTILPVKENYYKVIYYGGVMGAVYYNGDEWELIEKEDVEPGDLPLYEPELIGERLEIILNETTVDAIGDEIELYFREETG</sequence>